<keyword evidence="2" id="KW-0472">Membrane</keyword>
<keyword evidence="2" id="KW-1133">Transmembrane helix</keyword>
<accession>A0A8J3ZDF6</accession>
<keyword evidence="1" id="KW-0620">Polyamine biosynthesis</keyword>
<dbReference type="PANTHER" id="PTHR43317:SF1">
    <property type="entry name" value="THERMOSPERMINE SYNTHASE ACAULIS5"/>
    <property type="match status" value="1"/>
</dbReference>
<dbReference type="AlphaFoldDB" id="A0A8J3ZDF6"/>
<feature type="transmembrane region" description="Helical" evidence="2">
    <location>
        <begin position="53"/>
        <end position="75"/>
    </location>
</feature>
<dbReference type="GO" id="GO:0006596">
    <property type="term" value="P:polyamine biosynthetic process"/>
    <property type="evidence" value="ECO:0007669"/>
    <property type="project" value="UniProtKB-KW"/>
</dbReference>
<dbReference type="InterPro" id="IPR036259">
    <property type="entry name" value="MFS_trans_sf"/>
</dbReference>
<keyword evidence="4" id="KW-1185">Reference proteome</keyword>
<dbReference type="Gene3D" id="1.20.1250.20">
    <property type="entry name" value="MFS general substrate transporter like domains"/>
    <property type="match status" value="1"/>
</dbReference>
<evidence type="ECO:0000256" key="1">
    <source>
        <dbReference type="ARBA" id="ARBA00023115"/>
    </source>
</evidence>
<evidence type="ECO:0000313" key="3">
    <source>
        <dbReference type="EMBL" id="GIJ61949.1"/>
    </source>
</evidence>
<dbReference type="NCBIfam" id="NF037959">
    <property type="entry name" value="MFS_SpdSyn"/>
    <property type="match status" value="1"/>
</dbReference>
<feature type="transmembrane region" description="Helical" evidence="2">
    <location>
        <begin position="87"/>
        <end position="110"/>
    </location>
</feature>
<sequence length="463" mass="48575">MLVLEIVGLRLVGPYVGVTLQTSSAVIGVALAAIAYGAWTGGWLADRLDPRRLLGPALLAAAVLTAVTVPLVRWAGEFLRGTDAANVVLLAVLALFLPAALLSSVTPLVIKLQLDDLAVTGRIVGRLSSVGTLGAITATLGTGFILVRALPTSVIILVLAGLTAAIGLWLSIRYGLWVSRRGRVTMAVVGFGAAGLAAVAPTPCDVETAYHCAAVTKDPHRPGGRTLWLNSARHSYVDLDDPKHLEFGYSQWIAVVAALKPPQRVLHLGGGGFTLPRYFAGTASDQVVLELDPELVKLDRRKLGLTTGPSLRVRTGDGRALLAQEPADSRDLLIGDAFGHLVVPWHLATVELTRDVHRVLQPDGVYALNVIDGRARRFVRAEAATVAAVFRNVLVISPADALAGSRSANFVIVASDAPLDEAAIADGVARAAVSAAVVEARGWAGDAMVLRDDHAPVDQLLSS</sequence>
<dbReference type="Proteomes" id="UP000612585">
    <property type="component" value="Unassembled WGS sequence"/>
</dbReference>
<dbReference type="SUPFAM" id="SSF53335">
    <property type="entry name" value="S-adenosyl-L-methionine-dependent methyltransferases"/>
    <property type="match status" value="1"/>
</dbReference>
<dbReference type="Gene3D" id="3.40.50.150">
    <property type="entry name" value="Vaccinia Virus protein VP39"/>
    <property type="match status" value="1"/>
</dbReference>
<comment type="caution">
    <text evidence="3">The sequence shown here is derived from an EMBL/GenBank/DDBJ whole genome shotgun (WGS) entry which is preliminary data.</text>
</comment>
<evidence type="ECO:0000256" key="2">
    <source>
        <dbReference type="SAM" id="Phobius"/>
    </source>
</evidence>
<name>A0A8J3ZDF6_9ACTN</name>
<gene>
    <name evidence="3" type="ORF">Vau01_094650</name>
</gene>
<dbReference type="InterPro" id="IPR029063">
    <property type="entry name" value="SAM-dependent_MTases_sf"/>
</dbReference>
<reference evidence="3" key="1">
    <citation type="submission" date="2021-01" db="EMBL/GenBank/DDBJ databases">
        <title>Whole genome shotgun sequence of Virgisporangium aurantiacum NBRC 16421.</title>
        <authorList>
            <person name="Komaki H."/>
            <person name="Tamura T."/>
        </authorList>
    </citation>
    <scope>NUCLEOTIDE SEQUENCE</scope>
    <source>
        <strain evidence="3">NBRC 16421</strain>
    </source>
</reference>
<dbReference type="EMBL" id="BOPG01000072">
    <property type="protein sequence ID" value="GIJ61949.1"/>
    <property type="molecule type" value="Genomic_DNA"/>
</dbReference>
<evidence type="ECO:0000313" key="4">
    <source>
        <dbReference type="Proteomes" id="UP000612585"/>
    </source>
</evidence>
<dbReference type="SUPFAM" id="SSF103473">
    <property type="entry name" value="MFS general substrate transporter"/>
    <property type="match status" value="1"/>
</dbReference>
<protein>
    <recommendedName>
        <fullName evidence="5">Spermidine synthase</fullName>
    </recommendedName>
</protein>
<feature type="transmembrane region" description="Helical" evidence="2">
    <location>
        <begin position="153"/>
        <end position="172"/>
    </location>
</feature>
<proteinExistence type="predicted"/>
<evidence type="ECO:0008006" key="5">
    <source>
        <dbReference type="Google" id="ProtNLM"/>
    </source>
</evidence>
<organism evidence="3 4">
    <name type="scientific">Virgisporangium aurantiacum</name>
    <dbReference type="NCBI Taxonomy" id="175570"/>
    <lineage>
        <taxon>Bacteria</taxon>
        <taxon>Bacillati</taxon>
        <taxon>Actinomycetota</taxon>
        <taxon>Actinomycetes</taxon>
        <taxon>Micromonosporales</taxon>
        <taxon>Micromonosporaceae</taxon>
        <taxon>Virgisporangium</taxon>
    </lineage>
</organism>
<feature type="transmembrane region" description="Helical" evidence="2">
    <location>
        <begin position="20"/>
        <end position="41"/>
    </location>
</feature>
<dbReference type="PANTHER" id="PTHR43317">
    <property type="entry name" value="THERMOSPERMINE SYNTHASE ACAULIS5"/>
    <property type="match status" value="1"/>
</dbReference>
<keyword evidence="2" id="KW-0812">Transmembrane</keyword>
<dbReference type="CDD" id="cd02440">
    <property type="entry name" value="AdoMet_MTases"/>
    <property type="match status" value="1"/>
</dbReference>
<feature type="transmembrane region" description="Helical" evidence="2">
    <location>
        <begin position="130"/>
        <end position="147"/>
    </location>
</feature>